<comment type="similarity">
    <text evidence="2">Belongs to the ABC-2 integral membrane protein family.</text>
</comment>
<evidence type="ECO:0000256" key="5">
    <source>
        <dbReference type="ARBA" id="ARBA00022692"/>
    </source>
</evidence>
<feature type="transmembrane region" description="Helical" evidence="8">
    <location>
        <begin position="273"/>
        <end position="292"/>
    </location>
</feature>
<keyword evidence="5 8" id="KW-0812">Transmembrane</keyword>
<feature type="domain" description="ABC-2 type transporter transmembrane" evidence="9">
    <location>
        <begin position="63"/>
        <end position="262"/>
    </location>
</feature>
<feature type="transmembrane region" description="Helical" evidence="8">
    <location>
        <begin position="181"/>
        <end position="202"/>
    </location>
</feature>
<evidence type="ECO:0000256" key="2">
    <source>
        <dbReference type="ARBA" id="ARBA00007783"/>
    </source>
</evidence>
<keyword evidence="7 8" id="KW-0472">Membrane</keyword>
<sequence>MDGPRDGSGAGAGFDPDVSVATVAPKLRTIGRRPPLGIYLHDLWQRRHFIYADSRARAFSGNRDYLLGNLWLIGKPILDGLTYYIIFALILKVDRGMDNFVGFLLIGIFMFTFTTRATNSSVSAMISSRNLLQSFSFPRASIPLAVLTREILSMAPVLATMFLLLIVLAPNDHPVEPGWTWVLFPVVFLLQALFNAGVVLYCARLGSALPDLKFFLGFLTRLWFYGSGVIFPITRFVQHEFWLAVLQANPMYLVLEMSRDILLSNTVPDARSWMILGAWAVVTPLMAFLYFWQGEESYAQQQ</sequence>
<keyword evidence="4" id="KW-1003">Cell membrane</keyword>
<evidence type="ECO:0000256" key="3">
    <source>
        <dbReference type="ARBA" id="ARBA00022448"/>
    </source>
</evidence>
<feature type="transmembrane region" description="Helical" evidence="8">
    <location>
        <begin position="103"/>
        <end position="126"/>
    </location>
</feature>
<proteinExistence type="inferred from homology"/>
<dbReference type="EMBL" id="CP099489">
    <property type="protein sequence ID" value="USQ80842.1"/>
    <property type="molecule type" value="Genomic_DNA"/>
</dbReference>
<dbReference type="PANTHER" id="PTHR30413:SF8">
    <property type="entry name" value="TRANSPORT PERMEASE PROTEIN"/>
    <property type="match status" value="1"/>
</dbReference>
<keyword evidence="6 8" id="KW-1133">Transmembrane helix</keyword>
<feature type="transmembrane region" description="Helical" evidence="8">
    <location>
        <begin position="214"/>
        <end position="233"/>
    </location>
</feature>
<gene>
    <name evidence="10" type="ORF">NF556_04080</name>
</gene>
<keyword evidence="11" id="KW-1185">Reference proteome</keyword>
<protein>
    <submittedName>
        <fullName evidence="10">ABC transporter permease</fullName>
    </submittedName>
</protein>
<feature type="transmembrane region" description="Helical" evidence="8">
    <location>
        <begin position="65"/>
        <end position="91"/>
    </location>
</feature>
<evidence type="ECO:0000256" key="7">
    <source>
        <dbReference type="ARBA" id="ARBA00023136"/>
    </source>
</evidence>
<evidence type="ECO:0000256" key="6">
    <source>
        <dbReference type="ARBA" id="ARBA00022989"/>
    </source>
</evidence>
<dbReference type="Pfam" id="PF01061">
    <property type="entry name" value="ABC2_membrane"/>
    <property type="match status" value="1"/>
</dbReference>
<dbReference type="InterPro" id="IPR013525">
    <property type="entry name" value="ABC2_TM"/>
</dbReference>
<name>A0ABY4YVR1_9MICO</name>
<dbReference type="PANTHER" id="PTHR30413">
    <property type="entry name" value="INNER MEMBRANE TRANSPORT PERMEASE"/>
    <property type="match status" value="1"/>
</dbReference>
<dbReference type="Proteomes" id="UP001056455">
    <property type="component" value="Chromosome"/>
</dbReference>
<keyword evidence="3" id="KW-0813">Transport</keyword>
<evidence type="ECO:0000313" key="10">
    <source>
        <dbReference type="EMBL" id="USQ80842.1"/>
    </source>
</evidence>
<evidence type="ECO:0000259" key="9">
    <source>
        <dbReference type="Pfam" id="PF01061"/>
    </source>
</evidence>
<organism evidence="10 11">
    <name type="scientific">Ornithinimicrobium faecis</name>
    <dbReference type="NCBI Taxonomy" id="2934158"/>
    <lineage>
        <taxon>Bacteria</taxon>
        <taxon>Bacillati</taxon>
        <taxon>Actinomycetota</taxon>
        <taxon>Actinomycetes</taxon>
        <taxon>Micrococcales</taxon>
        <taxon>Ornithinimicrobiaceae</taxon>
        <taxon>Ornithinimicrobium</taxon>
    </lineage>
</organism>
<evidence type="ECO:0000256" key="8">
    <source>
        <dbReference type="SAM" id="Phobius"/>
    </source>
</evidence>
<feature type="transmembrane region" description="Helical" evidence="8">
    <location>
        <begin position="147"/>
        <end position="169"/>
    </location>
</feature>
<evidence type="ECO:0000256" key="4">
    <source>
        <dbReference type="ARBA" id="ARBA00022475"/>
    </source>
</evidence>
<evidence type="ECO:0000256" key="1">
    <source>
        <dbReference type="ARBA" id="ARBA00004429"/>
    </source>
</evidence>
<reference evidence="10" key="1">
    <citation type="submission" date="2022-06" db="EMBL/GenBank/DDBJ databases">
        <title>Ornithinimicrobium HY1793.</title>
        <authorList>
            <person name="Huang Y."/>
        </authorList>
    </citation>
    <scope>NUCLEOTIDE SEQUENCE</scope>
    <source>
        <strain evidence="10">HY1793</strain>
    </source>
</reference>
<evidence type="ECO:0000313" key="11">
    <source>
        <dbReference type="Proteomes" id="UP001056455"/>
    </source>
</evidence>
<comment type="subcellular location">
    <subcellularLocation>
        <location evidence="1">Cell inner membrane</location>
        <topology evidence="1">Multi-pass membrane protein</topology>
    </subcellularLocation>
</comment>
<accession>A0ABY4YVR1</accession>
<dbReference type="RefSeq" id="WP_252594230.1">
    <property type="nucleotide sequence ID" value="NZ_CP099489.1"/>
</dbReference>